<evidence type="ECO:0000313" key="2">
    <source>
        <dbReference type="EMBL" id="MFC6036247.1"/>
    </source>
</evidence>
<reference evidence="2 3" key="1">
    <citation type="submission" date="2024-09" db="EMBL/GenBank/DDBJ databases">
        <authorList>
            <person name="Zhang Z.-H."/>
        </authorList>
    </citation>
    <scope>NUCLEOTIDE SEQUENCE [LARGE SCALE GENOMIC DNA]</scope>
    <source>
        <strain evidence="2 3">HHTR114</strain>
    </source>
</reference>
<protein>
    <submittedName>
        <fullName evidence="2">Uncharacterized protein</fullName>
    </submittedName>
</protein>
<dbReference type="EMBL" id="JBHPON010000002">
    <property type="protein sequence ID" value="MFC6036247.1"/>
    <property type="molecule type" value="Genomic_DNA"/>
</dbReference>
<evidence type="ECO:0000256" key="1">
    <source>
        <dbReference type="SAM" id="Coils"/>
    </source>
</evidence>
<feature type="coiled-coil region" evidence="1">
    <location>
        <begin position="4"/>
        <end position="45"/>
    </location>
</feature>
<name>A0ABW1L1R4_9PROT</name>
<proteinExistence type="predicted"/>
<dbReference type="Proteomes" id="UP001596116">
    <property type="component" value="Unassembled WGS sequence"/>
</dbReference>
<dbReference type="RefSeq" id="WP_379882522.1">
    <property type="nucleotide sequence ID" value="NZ_JBHPON010000002.1"/>
</dbReference>
<sequence length="77" mass="8716">MDANNGKEEDVKRLQQTVDAFAAKLEAMSAALDRMEGRLDVLYEECQRIGGCAQRSLLRQESISQSLTRLEQSLRDK</sequence>
<keyword evidence="1" id="KW-0175">Coiled coil</keyword>
<evidence type="ECO:0000313" key="3">
    <source>
        <dbReference type="Proteomes" id="UP001596116"/>
    </source>
</evidence>
<accession>A0ABW1L1R4</accession>
<comment type="caution">
    <text evidence="2">The sequence shown here is derived from an EMBL/GenBank/DDBJ whole genome shotgun (WGS) entry which is preliminary data.</text>
</comment>
<keyword evidence="3" id="KW-1185">Reference proteome</keyword>
<organism evidence="2 3">
    <name type="scientific">Hyphococcus aureus</name>
    <dbReference type="NCBI Taxonomy" id="2666033"/>
    <lineage>
        <taxon>Bacteria</taxon>
        <taxon>Pseudomonadati</taxon>
        <taxon>Pseudomonadota</taxon>
        <taxon>Alphaproteobacteria</taxon>
        <taxon>Parvularculales</taxon>
        <taxon>Parvularculaceae</taxon>
        <taxon>Hyphococcus</taxon>
    </lineage>
</organism>
<gene>
    <name evidence="2" type="ORF">ACFMB1_11885</name>
</gene>